<reference evidence="11" key="1">
    <citation type="submission" date="2021-02" db="EMBL/GenBank/DDBJ databases">
        <authorList>
            <person name="Nowell W R."/>
        </authorList>
    </citation>
    <scope>NUCLEOTIDE SEQUENCE</scope>
</reference>
<evidence type="ECO:0000256" key="4">
    <source>
        <dbReference type="ARBA" id="ARBA00022519"/>
    </source>
</evidence>
<feature type="transmembrane region" description="Helical" evidence="9">
    <location>
        <begin position="155"/>
        <end position="175"/>
    </location>
</feature>
<feature type="transmembrane region" description="Helical" evidence="9">
    <location>
        <begin position="79"/>
        <end position="102"/>
    </location>
</feature>
<accession>A0A814QJL4</accession>
<feature type="transmembrane region" description="Helical" evidence="9">
    <location>
        <begin position="123"/>
        <end position="149"/>
    </location>
</feature>
<evidence type="ECO:0000256" key="2">
    <source>
        <dbReference type="ARBA" id="ARBA00022448"/>
    </source>
</evidence>
<protein>
    <recommendedName>
        <fullName evidence="13">Sulphur transport domain-containing protein</fullName>
    </recommendedName>
</protein>
<evidence type="ECO:0000256" key="9">
    <source>
        <dbReference type="SAM" id="Phobius"/>
    </source>
</evidence>
<comment type="caution">
    <text evidence="11">The sequence shown here is derived from an EMBL/GenBank/DDBJ whole genome shotgun (WGS) entry which is preliminary data.</text>
</comment>
<dbReference type="PANTHER" id="PTHR30574:SF1">
    <property type="entry name" value="SULPHUR TRANSPORT DOMAIN-CONTAINING PROTEIN"/>
    <property type="match status" value="1"/>
</dbReference>
<evidence type="ECO:0000256" key="3">
    <source>
        <dbReference type="ARBA" id="ARBA00022475"/>
    </source>
</evidence>
<organism evidence="11 12">
    <name type="scientific">Adineta ricciae</name>
    <name type="common">Rotifer</name>
    <dbReference type="NCBI Taxonomy" id="249248"/>
    <lineage>
        <taxon>Eukaryota</taxon>
        <taxon>Metazoa</taxon>
        <taxon>Spiralia</taxon>
        <taxon>Gnathifera</taxon>
        <taxon>Rotifera</taxon>
        <taxon>Eurotatoria</taxon>
        <taxon>Bdelloidea</taxon>
        <taxon>Adinetida</taxon>
        <taxon>Adinetidae</taxon>
        <taxon>Adineta</taxon>
    </lineage>
</organism>
<feature type="transmembrane region" description="Helical" evidence="9">
    <location>
        <begin position="40"/>
        <end position="59"/>
    </location>
</feature>
<sequence length="412" mass="44321">MESDAMISGGKTSVEKKDTAKPETSSASVQGRSKNKKIGLIIRSIVSVIILGLLFGFLMNKATVFITPTIRKQMLFQRFVMLKMFLAAVGVSMLSAAVLELVRKNLYTKVLVDDIEDNCRRGVLHYVAGGSLIGLGMVICGSCPGTIFVQVGSGIFNSLFTSLGALLGTYFYFIVIHDRSIKERLPSNALVFRRLPDILHTPSAVLHILFGLAFLGGAIGLEYFVPWRSDIDYYFQERSYMNRGNMFTSVFHMAAWPPALCGAGVGLLQLLFVVLLSRTLGASSAFAVLAAQICRIKSIGRAIPSLNSYTFGLENYVTFLFGVSAVLGSALSSTVSETIPLGAENGTNILASILGGFLLFVGARCAGGCTSGQGISGTTHLIIGSLITTACIFGSGIVFGFCFSWTKTEWFY</sequence>
<keyword evidence="7 9" id="KW-0472">Membrane</keyword>
<feature type="transmembrane region" description="Helical" evidence="9">
    <location>
        <begin position="316"/>
        <end position="336"/>
    </location>
</feature>
<dbReference type="EMBL" id="CAJNOJ010000004">
    <property type="protein sequence ID" value="CAF0741005.1"/>
    <property type="molecule type" value="Genomic_DNA"/>
</dbReference>
<dbReference type="EMBL" id="CAJNOR010001321">
    <property type="protein sequence ID" value="CAF1121217.1"/>
    <property type="molecule type" value="Genomic_DNA"/>
</dbReference>
<feature type="transmembrane region" description="Helical" evidence="9">
    <location>
        <begin position="204"/>
        <end position="225"/>
    </location>
</feature>
<dbReference type="Pfam" id="PF04143">
    <property type="entry name" value="Sulf_transp"/>
    <property type="match status" value="1"/>
</dbReference>
<feature type="region of interest" description="Disordered" evidence="8">
    <location>
        <begin position="1"/>
        <end position="30"/>
    </location>
</feature>
<proteinExistence type="predicted"/>
<evidence type="ECO:0000313" key="11">
    <source>
        <dbReference type="EMBL" id="CAF1121217.1"/>
    </source>
</evidence>
<comment type="subcellular location">
    <subcellularLocation>
        <location evidence="1">Cell inner membrane</location>
        <topology evidence="1">Multi-pass membrane protein</topology>
    </subcellularLocation>
</comment>
<evidence type="ECO:0000256" key="5">
    <source>
        <dbReference type="ARBA" id="ARBA00022692"/>
    </source>
</evidence>
<keyword evidence="4" id="KW-0997">Cell inner membrane</keyword>
<keyword evidence="5 9" id="KW-0812">Transmembrane</keyword>
<feature type="transmembrane region" description="Helical" evidence="9">
    <location>
        <begin position="348"/>
        <end position="369"/>
    </location>
</feature>
<keyword evidence="6 9" id="KW-1133">Transmembrane helix</keyword>
<evidence type="ECO:0000256" key="8">
    <source>
        <dbReference type="SAM" id="MobiDB-lite"/>
    </source>
</evidence>
<dbReference type="Proteomes" id="UP000663852">
    <property type="component" value="Unassembled WGS sequence"/>
</dbReference>
<dbReference type="AlphaFoldDB" id="A0A814QJL4"/>
<evidence type="ECO:0000313" key="12">
    <source>
        <dbReference type="Proteomes" id="UP000663828"/>
    </source>
</evidence>
<dbReference type="GO" id="GO:0005886">
    <property type="term" value="C:plasma membrane"/>
    <property type="evidence" value="ECO:0007669"/>
    <property type="project" value="UniProtKB-SubCell"/>
</dbReference>
<keyword evidence="12" id="KW-1185">Reference proteome</keyword>
<gene>
    <name evidence="10" type="ORF">EDS130_LOCUS1732</name>
    <name evidence="11" type="ORF">XAT740_LOCUS19392</name>
</gene>
<evidence type="ECO:0008006" key="13">
    <source>
        <dbReference type="Google" id="ProtNLM"/>
    </source>
</evidence>
<dbReference type="Proteomes" id="UP000663828">
    <property type="component" value="Unassembled WGS sequence"/>
</dbReference>
<feature type="transmembrane region" description="Helical" evidence="9">
    <location>
        <begin position="381"/>
        <end position="406"/>
    </location>
</feature>
<name>A0A814QJL4_ADIRI</name>
<feature type="transmembrane region" description="Helical" evidence="9">
    <location>
        <begin position="255"/>
        <end position="276"/>
    </location>
</feature>
<dbReference type="OrthoDB" id="10254418at2759"/>
<evidence type="ECO:0000256" key="7">
    <source>
        <dbReference type="ARBA" id="ARBA00023136"/>
    </source>
</evidence>
<dbReference type="PANTHER" id="PTHR30574">
    <property type="entry name" value="INNER MEMBRANE PROTEIN YEDE"/>
    <property type="match status" value="1"/>
</dbReference>
<evidence type="ECO:0000256" key="1">
    <source>
        <dbReference type="ARBA" id="ARBA00004429"/>
    </source>
</evidence>
<evidence type="ECO:0000256" key="6">
    <source>
        <dbReference type="ARBA" id="ARBA00022989"/>
    </source>
</evidence>
<dbReference type="InterPro" id="IPR007272">
    <property type="entry name" value="Sulf_transp_TsuA/YedE"/>
</dbReference>
<keyword evidence="2" id="KW-0813">Transport</keyword>
<evidence type="ECO:0000313" key="10">
    <source>
        <dbReference type="EMBL" id="CAF0741005.1"/>
    </source>
</evidence>
<keyword evidence="3" id="KW-1003">Cell membrane</keyword>